<protein>
    <submittedName>
        <fullName evidence="1">Uncharacterized protein</fullName>
    </submittedName>
</protein>
<accession>A0A0H5R3L1</accession>
<organism evidence="1">
    <name type="scientific">Spongospora subterranea</name>
    <dbReference type="NCBI Taxonomy" id="70186"/>
    <lineage>
        <taxon>Eukaryota</taxon>
        <taxon>Sar</taxon>
        <taxon>Rhizaria</taxon>
        <taxon>Endomyxa</taxon>
        <taxon>Phytomyxea</taxon>
        <taxon>Plasmodiophorida</taxon>
        <taxon>Plasmodiophoridae</taxon>
        <taxon>Spongospora</taxon>
    </lineage>
</organism>
<reference evidence="1" key="1">
    <citation type="submission" date="2015-04" db="EMBL/GenBank/DDBJ databases">
        <title>The genome sequence of the plant pathogenic Rhizarian Plasmodiophora brassicae reveals insights in its biotrophic life cycle and the origin of chitin synthesis.</title>
        <authorList>
            <person name="Schwelm A."/>
            <person name="Fogelqvist J."/>
            <person name="Knaust A."/>
            <person name="Julke S."/>
            <person name="Lilja T."/>
            <person name="Dhandapani V."/>
            <person name="Bonilla-Rosso G."/>
            <person name="Karlsson M."/>
            <person name="Shevchenko A."/>
            <person name="Choi S.R."/>
            <person name="Kim H.G."/>
            <person name="Park J.Y."/>
            <person name="Lim Y.P."/>
            <person name="Ludwig-Muller J."/>
            <person name="Dixelius C."/>
        </authorList>
    </citation>
    <scope>NUCLEOTIDE SEQUENCE</scope>
    <source>
        <tissue evidence="1">Potato root galls</tissue>
    </source>
</reference>
<evidence type="ECO:0000313" key="1">
    <source>
        <dbReference type="EMBL" id="CRZ08486.1"/>
    </source>
</evidence>
<feature type="non-terminal residue" evidence="1">
    <location>
        <position position="1"/>
    </location>
</feature>
<name>A0A0H5R3L1_9EUKA</name>
<proteinExistence type="predicted"/>
<dbReference type="EMBL" id="HACM01008044">
    <property type="protein sequence ID" value="CRZ08486.1"/>
    <property type="molecule type" value="Transcribed_RNA"/>
</dbReference>
<feature type="non-terminal residue" evidence="1">
    <location>
        <position position="108"/>
    </location>
</feature>
<sequence length="108" mass="12594">TVKRSFNMGFVWTATSSYQLKLLFIRIELDLQRLVPTRETVQVQMAVEAYNKTKEEYLNSQGDHLRKILISPSVHESSLGDILSQTQLMDQKLLMDHQNCARNWVVRL</sequence>
<dbReference type="AlphaFoldDB" id="A0A0H5R3L1"/>